<dbReference type="EMBL" id="WXFA01000008">
    <property type="protein sequence ID" value="MBM3092029.1"/>
    <property type="molecule type" value="Genomic_DNA"/>
</dbReference>
<evidence type="ECO:0000313" key="2">
    <source>
        <dbReference type="EMBL" id="MBM3092029.1"/>
    </source>
</evidence>
<protein>
    <recommendedName>
        <fullName evidence="1">Imm-5-like domain-containing protein</fullName>
    </recommendedName>
</protein>
<feature type="domain" description="Imm-5-like" evidence="1">
    <location>
        <begin position="10"/>
        <end position="144"/>
    </location>
</feature>
<dbReference type="Pfam" id="PF21805">
    <property type="entry name" value="Imm5_like"/>
    <property type="match status" value="1"/>
</dbReference>
<accession>A0AAW4FLC7</accession>
<comment type="caution">
    <text evidence="2">The sequence shown here is derived from an EMBL/GenBank/DDBJ whole genome shotgun (WGS) entry which is preliminary data.</text>
</comment>
<dbReference type="InterPro" id="IPR048667">
    <property type="entry name" value="Imm5-like"/>
</dbReference>
<dbReference type="AlphaFoldDB" id="A0AAW4FLC7"/>
<reference evidence="2 3" key="1">
    <citation type="submission" date="2020-01" db="EMBL/GenBank/DDBJ databases">
        <title>Draft genome assembly of Ensifer adhaerens T173.</title>
        <authorList>
            <person name="Craig J.E."/>
            <person name="Stinchcombe J.R."/>
        </authorList>
    </citation>
    <scope>NUCLEOTIDE SEQUENCE [LARGE SCALE GENOMIC DNA]</scope>
    <source>
        <strain evidence="2 3">T173</strain>
    </source>
</reference>
<gene>
    <name evidence="2" type="ORF">GFB56_14540</name>
</gene>
<evidence type="ECO:0000259" key="1">
    <source>
        <dbReference type="Pfam" id="PF21805"/>
    </source>
</evidence>
<evidence type="ECO:0000313" key="3">
    <source>
        <dbReference type="Proteomes" id="UP000744980"/>
    </source>
</evidence>
<keyword evidence="3" id="KW-1185">Reference proteome</keyword>
<sequence length="177" mass="18599">MPIETNPPLLNEEDLRNIALWAAVCAERALPIFETEAPDDTRPRAALSAIRAFAQGGARTAALRKLAWAANSAAREAGDPAASAAARAAMAAAGSAYAHPIATPHQVNHILGPAAYGAQAAALAAVDPAGIIEAEVRWAIAQAPPEVRHIVQRMPARAPSKGQFHALLYRLDRGLRQ</sequence>
<name>A0AAW4FLC7_9HYPH</name>
<proteinExistence type="predicted"/>
<organism evidence="2 3">
    <name type="scientific">Ensifer canadensis</name>
    <dbReference type="NCBI Taxonomy" id="555315"/>
    <lineage>
        <taxon>Bacteria</taxon>
        <taxon>Pseudomonadati</taxon>
        <taxon>Pseudomonadota</taxon>
        <taxon>Alphaproteobacteria</taxon>
        <taxon>Hyphomicrobiales</taxon>
        <taxon>Rhizobiaceae</taxon>
        <taxon>Sinorhizobium/Ensifer group</taxon>
        <taxon>Ensifer</taxon>
    </lineage>
</organism>
<dbReference type="Proteomes" id="UP000744980">
    <property type="component" value="Unassembled WGS sequence"/>
</dbReference>